<keyword evidence="3" id="KW-1185">Reference proteome</keyword>
<dbReference type="Pfam" id="PF13649">
    <property type="entry name" value="Methyltransf_25"/>
    <property type="match status" value="1"/>
</dbReference>
<comment type="caution">
    <text evidence="2">The sequence shown here is derived from an EMBL/GenBank/DDBJ whole genome shotgun (WGS) entry which is preliminary data.</text>
</comment>
<sequence>MMKCRAFRTDLSSDQHVGNAAGQRATPLSSDRASFQIDIACAIGSCDGQLERMVIPATPALPKNREAAAATAPTGDVVAVDPSATMRDMAAARCAALIRDGRVEVRDGTAEATGCAHGTVDVAISVNNVMLWNRPAGFAELFRVLRPGGRLLLSVHRHVLDVDPVQLVDDAQSAGFTDVKLSVRARRFNSPAVELIARQPER</sequence>
<name>A0A1X0JRD9_9MYCO</name>
<dbReference type="EMBL" id="MVIM01000006">
    <property type="protein sequence ID" value="ORB65250.1"/>
    <property type="molecule type" value="Genomic_DNA"/>
</dbReference>
<reference evidence="2 3" key="1">
    <citation type="submission" date="2017-02" db="EMBL/GenBank/DDBJ databases">
        <title>The new phylogeny of genus Mycobacterium.</title>
        <authorList>
            <person name="Tortoli E."/>
            <person name="Trovato A."/>
            <person name="Cirillo D.M."/>
        </authorList>
    </citation>
    <scope>NUCLEOTIDE SEQUENCE [LARGE SCALE GENOMIC DNA]</scope>
    <source>
        <strain evidence="2 3">DSM 44338</strain>
    </source>
</reference>
<dbReference type="GO" id="GO:0008168">
    <property type="term" value="F:methyltransferase activity"/>
    <property type="evidence" value="ECO:0007669"/>
    <property type="project" value="TreeGrafter"/>
</dbReference>
<protein>
    <recommendedName>
        <fullName evidence="1">Methyltransferase domain-containing protein</fullName>
    </recommendedName>
</protein>
<organism evidence="2 3">
    <name type="scientific">Mycolicibacterium tusciae</name>
    <dbReference type="NCBI Taxonomy" id="75922"/>
    <lineage>
        <taxon>Bacteria</taxon>
        <taxon>Bacillati</taxon>
        <taxon>Actinomycetota</taxon>
        <taxon>Actinomycetes</taxon>
        <taxon>Mycobacteriales</taxon>
        <taxon>Mycobacteriaceae</taxon>
        <taxon>Mycolicibacterium</taxon>
    </lineage>
</organism>
<evidence type="ECO:0000313" key="3">
    <source>
        <dbReference type="Proteomes" id="UP000192411"/>
    </source>
</evidence>
<dbReference type="STRING" id="75922.BST47_14290"/>
<dbReference type="Gene3D" id="3.40.50.150">
    <property type="entry name" value="Vaccinia Virus protein VP39"/>
    <property type="match status" value="1"/>
</dbReference>
<feature type="domain" description="Methyltransferase" evidence="1">
    <location>
        <begin position="69"/>
        <end position="149"/>
    </location>
</feature>
<dbReference type="CDD" id="cd02440">
    <property type="entry name" value="AdoMet_MTases"/>
    <property type="match status" value="1"/>
</dbReference>
<proteinExistence type="predicted"/>
<evidence type="ECO:0000259" key="1">
    <source>
        <dbReference type="Pfam" id="PF13649"/>
    </source>
</evidence>
<dbReference type="InterPro" id="IPR029063">
    <property type="entry name" value="SAM-dependent_MTases_sf"/>
</dbReference>
<accession>A0A1X0JRD9</accession>
<dbReference type="SUPFAM" id="SSF53335">
    <property type="entry name" value="S-adenosyl-L-methionine-dependent methyltransferases"/>
    <property type="match status" value="1"/>
</dbReference>
<dbReference type="Proteomes" id="UP000192411">
    <property type="component" value="Unassembled WGS sequence"/>
</dbReference>
<dbReference type="PANTHER" id="PTHR42912">
    <property type="entry name" value="METHYLTRANSFERASE"/>
    <property type="match status" value="1"/>
</dbReference>
<evidence type="ECO:0000313" key="2">
    <source>
        <dbReference type="EMBL" id="ORB65250.1"/>
    </source>
</evidence>
<dbReference type="InterPro" id="IPR041698">
    <property type="entry name" value="Methyltransf_25"/>
</dbReference>
<gene>
    <name evidence="2" type="ORF">BST47_14290</name>
</gene>
<dbReference type="AlphaFoldDB" id="A0A1X0JRD9"/>
<dbReference type="InterPro" id="IPR050508">
    <property type="entry name" value="Methyltransf_Superfamily"/>
</dbReference>